<evidence type="ECO:0000256" key="5">
    <source>
        <dbReference type="ARBA" id="ARBA00037974"/>
    </source>
</evidence>
<dbReference type="AlphaFoldDB" id="A0AAE2ZHD6"/>
<proteinExistence type="inferred from homology"/>
<organism evidence="7 8">
    <name type="scientific">Providencia rettgeri</name>
    <dbReference type="NCBI Taxonomy" id="587"/>
    <lineage>
        <taxon>Bacteria</taxon>
        <taxon>Pseudomonadati</taxon>
        <taxon>Pseudomonadota</taxon>
        <taxon>Gammaproteobacteria</taxon>
        <taxon>Enterobacterales</taxon>
        <taxon>Morganellaceae</taxon>
        <taxon>Providencia</taxon>
    </lineage>
</organism>
<gene>
    <name evidence="7" type="ORF">KYI77_16780</name>
</gene>
<evidence type="ECO:0000256" key="3">
    <source>
        <dbReference type="ARBA" id="ARBA00022898"/>
    </source>
</evidence>
<dbReference type="InterPro" id="IPR051798">
    <property type="entry name" value="Class-II_PLP-Dep_Aminotrans"/>
</dbReference>
<dbReference type="PANTHER" id="PTHR43525:SF1">
    <property type="entry name" value="PROTEIN MALY"/>
    <property type="match status" value="1"/>
</dbReference>
<keyword evidence="4 7" id="KW-0456">Lyase</keyword>
<comment type="caution">
    <text evidence="7">The sequence shown here is derived from an EMBL/GenBank/DDBJ whole genome shotgun (WGS) entry which is preliminary data.</text>
</comment>
<feature type="domain" description="Aminotransferase class I/classII large" evidence="6">
    <location>
        <begin position="29"/>
        <end position="379"/>
    </location>
</feature>
<dbReference type="Gene3D" id="3.90.1150.10">
    <property type="entry name" value="Aspartate Aminotransferase, domain 1"/>
    <property type="match status" value="1"/>
</dbReference>
<dbReference type="InterPro" id="IPR027619">
    <property type="entry name" value="C-S_lyase_PatB-like"/>
</dbReference>
<dbReference type="PANTHER" id="PTHR43525">
    <property type="entry name" value="PROTEIN MALY"/>
    <property type="match status" value="1"/>
</dbReference>
<comment type="similarity">
    <text evidence="5">Belongs to the class-II pyridoxal-phosphate-dependent aminotransferase family. MalY/PatB cystathionine beta-lyase subfamily.</text>
</comment>
<keyword evidence="3" id="KW-0663">Pyridoxal phosphate</keyword>
<dbReference type="InterPro" id="IPR015422">
    <property type="entry name" value="PyrdxlP-dep_Trfase_small"/>
</dbReference>
<dbReference type="Pfam" id="PF00155">
    <property type="entry name" value="Aminotran_1_2"/>
    <property type="match status" value="1"/>
</dbReference>
<dbReference type="InterPro" id="IPR015421">
    <property type="entry name" value="PyrdxlP-dep_Trfase_major"/>
</dbReference>
<protein>
    <recommendedName>
        <fullName evidence="2">cysteine-S-conjugate beta-lyase</fullName>
        <ecNumber evidence="2">4.4.1.13</ecNumber>
    </recommendedName>
</protein>
<evidence type="ECO:0000259" key="6">
    <source>
        <dbReference type="Pfam" id="PF00155"/>
    </source>
</evidence>
<evidence type="ECO:0000256" key="4">
    <source>
        <dbReference type="ARBA" id="ARBA00023239"/>
    </source>
</evidence>
<evidence type="ECO:0000256" key="1">
    <source>
        <dbReference type="ARBA" id="ARBA00001933"/>
    </source>
</evidence>
<dbReference type="InterPro" id="IPR004839">
    <property type="entry name" value="Aminotransferase_I/II_large"/>
</dbReference>
<evidence type="ECO:0000256" key="2">
    <source>
        <dbReference type="ARBA" id="ARBA00012224"/>
    </source>
</evidence>
<evidence type="ECO:0000313" key="7">
    <source>
        <dbReference type="EMBL" id="MBW3118101.1"/>
    </source>
</evidence>
<accession>A0AAE2ZHD6</accession>
<dbReference type="EMBL" id="JAHWLI010000064">
    <property type="protein sequence ID" value="MBW3118101.1"/>
    <property type="molecule type" value="Genomic_DNA"/>
</dbReference>
<dbReference type="GO" id="GO:0047804">
    <property type="term" value="F:cysteine-S-conjugate beta-lyase activity"/>
    <property type="evidence" value="ECO:0007669"/>
    <property type="project" value="UniProtKB-EC"/>
</dbReference>
<name>A0AAE2ZHD6_PRORE</name>
<dbReference type="InterPro" id="IPR015424">
    <property type="entry name" value="PyrdxlP-dep_Trfase"/>
</dbReference>
<dbReference type="GO" id="GO:0030170">
    <property type="term" value="F:pyridoxal phosphate binding"/>
    <property type="evidence" value="ECO:0007669"/>
    <property type="project" value="InterPro"/>
</dbReference>
<dbReference type="EC" id="4.4.1.13" evidence="2"/>
<dbReference type="NCBIfam" id="TIGR04350">
    <property type="entry name" value="C_S_lyase_PatB"/>
    <property type="match status" value="1"/>
</dbReference>
<sequence length="393" mass="44746">MSLFDQAISRDPISRKTGQMKQMFGTDTVIPLWIADMDFSTPDAILSEMKSVLSQSIQGYNMDYPGWKEAIIYWYKKRYDCQIKEEWIHFIPGVIKSVVLSLLALSQPGDNILTLTPIYDPYRELVPGCERTLIQSQLIESQGSYEINWIDFRDKLKKSRLFLFVSPHNPGGVLWSKETLSKIKRYCHEENVIVISDEVHSDLIFSKTSHIPFFNLDDDMVSQSIVLHSPGKTFNVPGVQGGFMIIKNPQLREKVFGFLDQCHLAETNYLQQAVIFSSFIHCEEWYQKLLGYLADNIAFVKATIEKHCPDLSVVHGGASYLLFLNAEKLGMDDEQLATFFTRDAGLGLSPGKQYGPGGEQHMRLNVASPRDVLDHAMENLRAAYKKRHVLPAQ</sequence>
<dbReference type="RefSeq" id="WP_110592357.1">
    <property type="nucleotide sequence ID" value="NZ_CP039844.1"/>
</dbReference>
<reference evidence="7" key="1">
    <citation type="submission" date="2021-07" db="EMBL/GenBank/DDBJ databases">
        <authorList>
            <person name="Stanton E."/>
        </authorList>
    </citation>
    <scope>NUCLEOTIDE SEQUENCE</scope>
    <source>
        <strain evidence="7">2021EL-01139</strain>
    </source>
</reference>
<evidence type="ECO:0000313" key="8">
    <source>
        <dbReference type="Proteomes" id="UP001155882"/>
    </source>
</evidence>
<dbReference type="SUPFAM" id="SSF53383">
    <property type="entry name" value="PLP-dependent transferases"/>
    <property type="match status" value="1"/>
</dbReference>
<dbReference type="Proteomes" id="UP001155882">
    <property type="component" value="Unassembled WGS sequence"/>
</dbReference>
<dbReference type="Gene3D" id="3.40.640.10">
    <property type="entry name" value="Type I PLP-dependent aspartate aminotransferase-like (Major domain)"/>
    <property type="match status" value="1"/>
</dbReference>
<dbReference type="CDD" id="cd00609">
    <property type="entry name" value="AAT_like"/>
    <property type="match status" value="1"/>
</dbReference>
<comment type="cofactor">
    <cofactor evidence="1">
        <name>pyridoxal 5'-phosphate</name>
        <dbReference type="ChEBI" id="CHEBI:597326"/>
    </cofactor>
</comment>